<organism evidence="1 2">
    <name type="scientific">Aurantiacibacter atlanticus</name>
    <dbReference type="NCBI Taxonomy" id="1648404"/>
    <lineage>
        <taxon>Bacteria</taxon>
        <taxon>Pseudomonadati</taxon>
        <taxon>Pseudomonadota</taxon>
        <taxon>Alphaproteobacteria</taxon>
        <taxon>Sphingomonadales</taxon>
        <taxon>Erythrobacteraceae</taxon>
        <taxon>Aurantiacibacter</taxon>
    </lineage>
</organism>
<proteinExistence type="predicted"/>
<keyword evidence="2" id="KW-1185">Reference proteome</keyword>
<dbReference type="PATRIC" id="fig|1648404.4.peg.1084"/>
<dbReference type="Proteomes" id="UP000059113">
    <property type="component" value="Chromosome"/>
</dbReference>
<dbReference type="RefSeq" id="WP_048885066.1">
    <property type="nucleotide sequence ID" value="NZ_CP011310.1"/>
</dbReference>
<evidence type="ECO:0000313" key="1">
    <source>
        <dbReference type="EMBL" id="AKQ41546.1"/>
    </source>
</evidence>
<dbReference type="InterPro" id="IPR011335">
    <property type="entry name" value="Restrct_endonuc-II-like"/>
</dbReference>
<protein>
    <submittedName>
        <fullName evidence="1">Uncharacterized protein</fullName>
    </submittedName>
</protein>
<dbReference type="STRING" id="1648404.CP97_05190"/>
<accession>A0A0H4VFD0</accession>
<dbReference type="KEGG" id="ery:CP97_05190"/>
<dbReference type="AlphaFoldDB" id="A0A0H4VFD0"/>
<dbReference type="OrthoDB" id="1490207at2"/>
<dbReference type="EMBL" id="CP011310">
    <property type="protein sequence ID" value="AKQ41546.1"/>
    <property type="molecule type" value="Genomic_DNA"/>
</dbReference>
<evidence type="ECO:0000313" key="2">
    <source>
        <dbReference type="Proteomes" id="UP000059113"/>
    </source>
</evidence>
<reference evidence="2" key="2">
    <citation type="submission" date="2015-04" db="EMBL/GenBank/DDBJ databases">
        <title>The complete genome sequence of Erythrobacter sp. s21-N3.</title>
        <authorList>
            <person name="Zhuang L."/>
            <person name="Liu Y."/>
            <person name="Shao Z."/>
        </authorList>
    </citation>
    <scope>NUCLEOTIDE SEQUENCE [LARGE SCALE GENOMIC DNA]</scope>
    <source>
        <strain evidence="2">s21-N3</strain>
    </source>
</reference>
<dbReference type="SUPFAM" id="SSF52980">
    <property type="entry name" value="Restriction endonuclease-like"/>
    <property type="match status" value="1"/>
</dbReference>
<name>A0A0H4VFD0_9SPHN</name>
<gene>
    <name evidence="1" type="ORF">CP97_05190</name>
</gene>
<reference evidence="1 2" key="1">
    <citation type="journal article" date="2015" name="Int. J. Syst. Evol. Microbiol.">
        <title>Erythrobacter atlanticus sp. nov., a bacterium from ocean sediment able to degrade polycyclic aromatic hydrocarbons.</title>
        <authorList>
            <person name="Zhuang L."/>
            <person name="Liu Y."/>
            <person name="Wang L."/>
            <person name="Wang W."/>
            <person name="Shao Z."/>
        </authorList>
    </citation>
    <scope>NUCLEOTIDE SEQUENCE [LARGE SCALE GENOMIC DNA]</scope>
    <source>
        <strain evidence="2">s21-N3</strain>
    </source>
</reference>
<sequence length="505" mass="56962">MHQITGPAAETLIQQQIAAHSGGIAQALAPFRAQSSVYAWLDTIRAIEEFINLPLFGLEDDALEQAIVTFRLDDLDPTALASIRSALIDQFGERLAERFLLTVIQASAIGAAFRAHGLFEVASGFQTIAHAIGYFQSRRRHLVAMLYAMPLACRGSREMGRIDTLNFILPLVEHSGATITGLHQKQMLARIFPDFALNVSANGFTANYEYELLESMFLEPERAGILDVQPGMDGAQIMATLEPVDPRLIFSAAELRNDIRLMEAAYAEFALMETDFGPMAHFVQACLACCEDDYLIKLPADRLTELADEAELPGALRRHLEHHDADYVACTNAIAPFIRLDGAHISTVTLLSRFLYYWKTACLNRQRRFQIRSGFIFEDNVNAALAKQGFAVTDVKRINRKEFDVVATLDQVIYNVQCKNNLIDINRIETDPVRFARYNCRLDRYYGKALAKEEAREHLLKERLGLSKVRHFLLSRFPVVTLNPRVIPFRRIDEFRTLIAEDPPI</sequence>